<dbReference type="Gene3D" id="2.60.40.1730">
    <property type="entry name" value="tricorn interacting facor f3 domain"/>
    <property type="match status" value="1"/>
</dbReference>
<evidence type="ECO:0000256" key="11">
    <source>
        <dbReference type="ARBA" id="ARBA00023049"/>
    </source>
</evidence>
<dbReference type="CDD" id="cd09603">
    <property type="entry name" value="M1_APN_like"/>
    <property type="match status" value="1"/>
</dbReference>
<dbReference type="GO" id="GO:0016285">
    <property type="term" value="F:alanyl aminopeptidase activity"/>
    <property type="evidence" value="ECO:0007669"/>
    <property type="project" value="UniProtKB-EC"/>
</dbReference>
<comment type="subcellular location">
    <subcellularLocation>
        <location evidence="2">Cytoplasm</location>
    </subcellularLocation>
</comment>
<evidence type="ECO:0000256" key="12">
    <source>
        <dbReference type="ARBA" id="ARBA00029811"/>
    </source>
</evidence>
<evidence type="ECO:0000256" key="3">
    <source>
        <dbReference type="ARBA" id="ARBA00010136"/>
    </source>
</evidence>
<dbReference type="InterPro" id="IPR014782">
    <property type="entry name" value="Peptidase_M1_dom"/>
</dbReference>
<dbReference type="InterPro" id="IPR045357">
    <property type="entry name" value="Aminopeptidase_N-like_N"/>
</dbReference>
<dbReference type="InterPro" id="IPR034015">
    <property type="entry name" value="M1_LTA4H"/>
</dbReference>
<dbReference type="PRINTS" id="PR00756">
    <property type="entry name" value="ALADIPTASE"/>
</dbReference>
<keyword evidence="7" id="KW-0645">Protease</keyword>
<dbReference type="GO" id="GO:0008270">
    <property type="term" value="F:zinc ion binding"/>
    <property type="evidence" value="ECO:0007669"/>
    <property type="project" value="InterPro"/>
</dbReference>
<evidence type="ECO:0000256" key="15">
    <source>
        <dbReference type="PIRSR" id="PIRSR634015-3"/>
    </source>
</evidence>
<dbReference type="RefSeq" id="WP_135029502.1">
    <property type="nucleotide sequence ID" value="NZ_BMLA01000005.1"/>
</dbReference>
<evidence type="ECO:0000256" key="9">
    <source>
        <dbReference type="ARBA" id="ARBA00022801"/>
    </source>
</evidence>
<dbReference type="InterPro" id="IPR042097">
    <property type="entry name" value="Aminopeptidase_N-like_N_sf"/>
</dbReference>
<dbReference type="Proteomes" id="UP000560081">
    <property type="component" value="Unassembled WGS sequence"/>
</dbReference>
<evidence type="ECO:0000256" key="2">
    <source>
        <dbReference type="ARBA" id="ARBA00004496"/>
    </source>
</evidence>
<keyword evidence="19" id="KW-1185">Reference proteome</keyword>
<evidence type="ECO:0000259" key="17">
    <source>
        <dbReference type="Pfam" id="PF17900"/>
    </source>
</evidence>
<evidence type="ECO:0000313" key="18">
    <source>
        <dbReference type="EMBL" id="MBB4882416.1"/>
    </source>
</evidence>
<sequence>MSTDPYLPGIGTDAATVEHLRVDLDVRLAANRVAGTAVLHLRLLRQAAEVELDLHRLTVDEARAAVDGRALRVRATRPRPRPHRVVVALGEFLPAGTAVELTLRYSGHPVPRRSPWGTIGWEELTDGVLVAGQPHGASTWVPCIDSPAVRQTADITLTTDAGYLPLANGRGTRVRTRGSRETWRWVLDRPVPAYLLTVQIGRYRQVTAPGSAGAPGVPPLRLVVSPRHQARAEQAMAAQGRMMQTFVAAYGPYPFEDYAAVVADEVLEIPLEAAGLSLFGTNHLDGSWESERLIAHEMAHQWFGNAVTLGRWSDLWLHEGFACYSEWLWAEATGRSSVTSMARRAWQGLQAQPEDLVLADPGPEDMFDDRVYKRGALTVVALRRLLGDAAFGEAVRDWVARHAFATVDSTGLRAHLHGWAPRAGVPVGDLDAVLDAWTLRPELPAFPG</sequence>
<accession>A0A4Y8X288</accession>
<dbReference type="Pfam" id="PF01433">
    <property type="entry name" value="Peptidase_M1"/>
    <property type="match status" value="1"/>
</dbReference>
<evidence type="ECO:0000256" key="13">
    <source>
        <dbReference type="ARBA" id="ARBA00031533"/>
    </source>
</evidence>
<proteinExistence type="inferred from homology"/>
<feature type="binding site" evidence="15">
    <location>
        <position position="300"/>
    </location>
    <ligand>
        <name>Zn(2+)</name>
        <dbReference type="ChEBI" id="CHEBI:29105"/>
        <note>catalytic</note>
    </ligand>
</feature>
<keyword evidence="6" id="KW-0963">Cytoplasm</keyword>
<feature type="active site" description="Proton donor" evidence="14">
    <location>
        <position position="372"/>
    </location>
</feature>
<dbReference type="Gene3D" id="1.10.390.10">
    <property type="entry name" value="Neutral Protease Domain 2"/>
    <property type="match status" value="1"/>
</dbReference>
<dbReference type="AlphaFoldDB" id="A0A4Y8X288"/>
<keyword evidence="11" id="KW-0482">Metalloprotease</keyword>
<evidence type="ECO:0000256" key="4">
    <source>
        <dbReference type="ARBA" id="ARBA00012564"/>
    </source>
</evidence>
<organism evidence="18 19">
    <name type="scientific">Micrococcus flavus</name>
    <dbReference type="NCBI Taxonomy" id="384602"/>
    <lineage>
        <taxon>Bacteria</taxon>
        <taxon>Bacillati</taxon>
        <taxon>Actinomycetota</taxon>
        <taxon>Actinomycetes</taxon>
        <taxon>Micrococcales</taxon>
        <taxon>Micrococcaceae</taxon>
        <taxon>Micrococcus</taxon>
    </lineage>
</organism>
<dbReference type="InterPro" id="IPR001930">
    <property type="entry name" value="Peptidase_M1"/>
</dbReference>
<dbReference type="SUPFAM" id="SSF55486">
    <property type="entry name" value="Metalloproteases ('zincins'), catalytic domain"/>
    <property type="match status" value="1"/>
</dbReference>
<feature type="domain" description="Aminopeptidase N-like N-terminal" evidence="17">
    <location>
        <begin position="18"/>
        <end position="195"/>
    </location>
</feature>
<keyword evidence="8 15" id="KW-0479">Metal-binding</keyword>
<feature type="domain" description="Peptidase M1 membrane alanine aminopeptidase" evidence="16">
    <location>
        <begin position="240"/>
        <end position="418"/>
    </location>
</feature>
<evidence type="ECO:0000259" key="16">
    <source>
        <dbReference type="Pfam" id="PF01433"/>
    </source>
</evidence>
<feature type="binding site" evidence="15">
    <location>
        <position position="296"/>
    </location>
    <ligand>
        <name>Zn(2+)</name>
        <dbReference type="ChEBI" id="CHEBI:29105"/>
        <note>catalytic</note>
    </ligand>
</feature>
<name>A0A4Y8X288_9MICC</name>
<evidence type="ECO:0000256" key="5">
    <source>
        <dbReference type="ARBA" id="ARBA00015611"/>
    </source>
</evidence>
<dbReference type="Pfam" id="PF17900">
    <property type="entry name" value="Peptidase_M1_N"/>
    <property type="match status" value="1"/>
</dbReference>
<dbReference type="GO" id="GO:0005737">
    <property type="term" value="C:cytoplasm"/>
    <property type="evidence" value="ECO:0007669"/>
    <property type="project" value="UniProtKB-SubCell"/>
</dbReference>
<gene>
    <name evidence="18" type="ORF">BJ976_000767</name>
</gene>
<keyword evidence="10 15" id="KW-0862">Zinc</keyword>
<evidence type="ECO:0000256" key="6">
    <source>
        <dbReference type="ARBA" id="ARBA00022490"/>
    </source>
</evidence>
<dbReference type="OrthoDB" id="100605at2"/>
<dbReference type="EMBL" id="JACHMC010000001">
    <property type="protein sequence ID" value="MBB4882416.1"/>
    <property type="molecule type" value="Genomic_DNA"/>
</dbReference>
<dbReference type="PANTHER" id="PTHR45726">
    <property type="entry name" value="LEUKOTRIENE A-4 HYDROLASE"/>
    <property type="match status" value="1"/>
</dbReference>
<evidence type="ECO:0000256" key="1">
    <source>
        <dbReference type="ARBA" id="ARBA00000098"/>
    </source>
</evidence>
<dbReference type="PANTHER" id="PTHR45726:SF3">
    <property type="entry name" value="LEUKOTRIENE A-4 HYDROLASE"/>
    <property type="match status" value="1"/>
</dbReference>
<reference evidence="18 19" key="1">
    <citation type="submission" date="2020-08" db="EMBL/GenBank/DDBJ databases">
        <title>Sequencing the genomes of 1000 actinobacteria strains.</title>
        <authorList>
            <person name="Klenk H.-P."/>
        </authorList>
    </citation>
    <scope>NUCLEOTIDE SEQUENCE [LARGE SCALE GENOMIC DNA]</scope>
    <source>
        <strain evidence="18 19">DSM 19079</strain>
    </source>
</reference>
<comment type="catalytic activity">
    <reaction evidence="1">
        <text>Release of an N-terminal amino acid, Xaa-|-Yaa- from a peptide, amide or arylamide. Xaa is preferably Ala, but may be most amino acids including Pro (slow action). When a terminal hydrophobic residue is followed by a prolyl residue, the two may be released as an intact Xaa-Pro dipeptide.</text>
        <dbReference type="EC" id="3.4.11.2"/>
    </reaction>
</comment>
<keyword evidence="9" id="KW-0378">Hydrolase</keyword>
<comment type="cofactor">
    <cofactor evidence="15">
        <name>Zn(2+)</name>
        <dbReference type="ChEBI" id="CHEBI:29105"/>
    </cofactor>
    <text evidence="15">Binds 1 zinc ion per subunit.</text>
</comment>
<dbReference type="InterPro" id="IPR027268">
    <property type="entry name" value="Peptidase_M4/M1_CTD_sf"/>
</dbReference>
<dbReference type="EC" id="3.4.11.2" evidence="4"/>
<feature type="active site" description="Proton acceptor" evidence="14">
    <location>
        <position position="297"/>
    </location>
</feature>
<evidence type="ECO:0000256" key="14">
    <source>
        <dbReference type="PIRSR" id="PIRSR634015-1"/>
    </source>
</evidence>
<comment type="caution">
    <text evidence="18">The sequence shown here is derived from an EMBL/GenBank/DDBJ whole genome shotgun (WGS) entry which is preliminary data.</text>
</comment>
<protein>
    <recommendedName>
        <fullName evidence="5">Aminopeptidase N</fullName>
        <ecNumber evidence="4">3.4.11.2</ecNumber>
    </recommendedName>
    <alternativeName>
        <fullName evidence="12">Alanine aminopeptidase</fullName>
    </alternativeName>
    <alternativeName>
        <fullName evidence="13">Lysyl aminopeptidase</fullName>
    </alternativeName>
</protein>
<evidence type="ECO:0000313" key="19">
    <source>
        <dbReference type="Proteomes" id="UP000560081"/>
    </source>
</evidence>
<evidence type="ECO:0000256" key="7">
    <source>
        <dbReference type="ARBA" id="ARBA00022670"/>
    </source>
</evidence>
<comment type="similarity">
    <text evidence="3">Belongs to the peptidase M1 family.</text>
</comment>
<dbReference type="SUPFAM" id="SSF63737">
    <property type="entry name" value="Leukotriene A4 hydrolase N-terminal domain"/>
    <property type="match status" value="1"/>
</dbReference>
<keyword evidence="18" id="KW-0031">Aminopeptidase</keyword>
<dbReference type="GO" id="GO:0006508">
    <property type="term" value="P:proteolysis"/>
    <property type="evidence" value="ECO:0007669"/>
    <property type="project" value="UniProtKB-KW"/>
</dbReference>
<feature type="binding site" evidence="15">
    <location>
        <position position="319"/>
    </location>
    <ligand>
        <name>Zn(2+)</name>
        <dbReference type="ChEBI" id="CHEBI:29105"/>
        <note>catalytic</note>
    </ligand>
</feature>
<evidence type="ECO:0000256" key="10">
    <source>
        <dbReference type="ARBA" id="ARBA00022833"/>
    </source>
</evidence>
<dbReference type="GO" id="GO:0008237">
    <property type="term" value="F:metallopeptidase activity"/>
    <property type="evidence" value="ECO:0007669"/>
    <property type="project" value="UniProtKB-KW"/>
</dbReference>
<evidence type="ECO:0000256" key="8">
    <source>
        <dbReference type="ARBA" id="ARBA00022723"/>
    </source>
</evidence>